<dbReference type="OrthoDB" id="9856204at2"/>
<dbReference type="EMBL" id="CP003587">
    <property type="protein sequence ID" value="AGY57810.1"/>
    <property type="molecule type" value="Genomic_DNA"/>
</dbReference>
<evidence type="ECO:0000313" key="2">
    <source>
        <dbReference type="Proteomes" id="UP000017396"/>
    </source>
</evidence>
<dbReference type="HOGENOM" id="CLU_1747041_0_0_3"/>
<evidence type="ECO:0000313" key="1">
    <source>
        <dbReference type="EMBL" id="AGY57810.1"/>
    </source>
</evidence>
<dbReference type="STRING" id="1183438.GKIL_1564"/>
<gene>
    <name evidence="1" type="ORF">GKIL_1564</name>
</gene>
<proteinExistence type="predicted"/>
<organism evidence="1 2">
    <name type="scientific">Gloeobacter kilaueensis (strain ATCC BAA-2537 / CCAP 1431/1 / ULC 316 / JS1)</name>
    <dbReference type="NCBI Taxonomy" id="1183438"/>
    <lineage>
        <taxon>Bacteria</taxon>
        <taxon>Bacillati</taxon>
        <taxon>Cyanobacteriota</taxon>
        <taxon>Cyanophyceae</taxon>
        <taxon>Gloeobacterales</taxon>
        <taxon>Gloeobacteraceae</taxon>
        <taxon>Gloeobacter</taxon>
    </lineage>
</organism>
<accession>U5QJJ6</accession>
<dbReference type="KEGG" id="glj:GKIL_1564"/>
<evidence type="ECO:0008006" key="3">
    <source>
        <dbReference type="Google" id="ProtNLM"/>
    </source>
</evidence>
<reference evidence="1 2" key="1">
    <citation type="journal article" date="2013" name="PLoS ONE">
        <title>Cultivation and Complete Genome Sequencing of Gloeobacter kilaueensis sp. nov., from a Lava Cave in Kilauea Caldera, Hawai'i.</title>
        <authorList>
            <person name="Saw J.H."/>
            <person name="Schatz M."/>
            <person name="Brown M.V."/>
            <person name="Kunkel D.D."/>
            <person name="Foster J.S."/>
            <person name="Shick H."/>
            <person name="Christensen S."/>
            <person name="Hou S."/>
            <person name="Wan X."/>
            <person name="Donachie S.P."/>
        </authorList>
    </citation>
    <scope>NUCLEOTIDE SEQUENCE [LARGE SCALE GENOMIC DNA]</scope>
    <source>
        <strain evidence="2">JS</strain>
    </source>
</reference>
<keyword evidence="2" id="KW-1185">Reference proteome</keyword>
<dbReference type="RefSeq" id="WP_023172920.1">
    <property type="nucleotide sequence ID" value="NC_022600.1"/>
</dbReference>
<sequence>MSRGLGLVFLAALFLAGCQGSSGPVAKVDGESIGPRVAVGSTRRLSLPPTQYERMHFLTQAGEKIRILVRGQGAAPLSLSVFPVIARDRGRYQQPTASFTLKPFQRTAPLPLDTVVVVPTDWQPRDAIVVELKNIGSTVVEPEVEIRSS</sequence>
<dbReference type="PROSITE" id="PS51257">
    <property type="entry name" value="PROKAR_LIPOPROTEIN"/>
    <property type="match status" value="1"/>
</dbReference>
<protein>
    <recommendedName>
        <fullName evidence="3">Lipoprotein</fullName>
    </recommendedName>
</protein>
<dbReference type="Proteomes" id="UP000017396">
    <property type="component" value="Chromosome"/>
</dbReference>
<dbReference type="AlphaFoldDB" id="U5QJJ6"/>
<name>U5QJJ6_GLOK1</name>